<organism evidence="2 3">
    <name type="scientific">Synaphobranchus kaupii</name>
    <name type="common">Kaup's arrowtooth eel</name>
    <dbReference type="NCBI Taxonomy" id="118154"/>
    <lineage>
        <taxon>Eukaryota</taxon>
        <taxon>Metazoa</taxon>
        <taxon>Chordata</taxon>
        <taxon>Craniata</taxon>
        <taxon>Vertebrata</taxon>
        <taxon>Euteleostomi</taxon>
        <taxon>Actinopterygii</taxon>
        <taxon>Neopterygii</taxon>
        <taxon>Teleostei</taxon>
        <taxon>Anguilliformes</taxon>
        <taxon>Synaphobranchidae</taxon>
        <taxon>Synaphobranchus</taxon>
    </lineage>
</organism>
<feature type="compositionally biased region" description="Basic residues" evidence="1">
    <location>
        <begin position="16"/>
        <end position="35"/>
    </location>
</feature>
<dbReference type="EMBL" id="JAINUF010000001">
    <property type="protein sequence ID" value="KAJ8380002.1"/>
    <property type="molecule type" value="Genomic_DNA"/>
</dbReference>
<proteinExistence type="predicted"/>
<dbReference type="AlphaFoldDB" id="A0A9Q1G9K7"/>
<evidence type="ECO:0000256" key="1">
    <source>
        <dbReference type="SAM" id="MobiDB-lite"/>
    </source>
</evidence>
<gene>
    <name evidence="2" type="ORF">SKAU_G00007800</name>
</gene>
<name>A0A9Q1G9K7_SYNKA</name>
<feature type="compositionally biased region" description="Basic residues" evidence="1">
    <location>
        <begin position="83"/>
        <end position="92"/>
    </location>
</feature>
<feature type="region of interest" description="Disordered" evidence="1">
    <location>
        <begin position="83"/>
        <end position="115"/>
    </location>
</feature>
<protein>
    <submittedName>
        <fullName evidence="2">Uncharacterized protein</fullName>
    </submittedName>
</protein>
<sequence>MQEWSCAEHTEERKERRYSRPSRPWKIRMKRTSRRRMQEQTIRRRKKNLAGLKEEEARADPSQPSSTISLEFLRQYSRRRCMFKGQRRGPRHKIGDKGTKGELDSNQGIKGKGIRTGDKVREVMCRISRDPLRVRQYAGVWTNRAYKKILP</sequence>
<keyword evidence="3" id="KW-1185">Reference proteome</keyword>
<feature type="compositionally biased region" description="Basic and acidic residues" evidence="1">
    <location>
        <begin position="93"/>
        <end position="103"/>
    </location>
</feature>
<reference evidence="2" key="1">
    <citation type="journal article" date="2023" name="Science">
        <title>Genome structures resolve the early diversification of teleost fishes.</title>
        <authorList>
            <person name="Parey E."/>
            <person name="Louis A."/>
            <person name="Montfort J."/>
            <person name="Bouchez O."/>
            <person name="Roques C."/>
            <person name="Iampietro C."/>
            <person name="Lluch J."/>
            <person name="Castinel A."/>
            <person name="Donnadieu C."/>
            <person name="Desvignes T."/>
            <person name="Floi Bucao C."/>
            <person name="Jouanno E."/>
            <person name="Wen M."/>
            <person name="Mejri S."/>
            <person name="Dirks R."/>
            <person name="Jansen H."/>
            <person name="Henkel C."/>
            <person name="Chen W.J."/>
            <person name="Zahm M."/>
            <person name="Cabau C."/>
            <person name="Klopp C."/>
            <person name="Thompson A.W."/>
            <person name="Robinson-Rechavi M."/>
            <person name="Braasch I."/>
            <person name="Lecointre G."/>
            <person name="Bobe J."/>
            <person name="Postlethwait J.H."/>
            <person name="Berthelot C."/>
            <person name="Roest Crollius H."/>
            <person name="Guiguen Y."/>
        </authorList>
    </citation>
    <scope>NUCLEOTIDE SEQUENCE</scope>
    <source>
        <strain evidence="2">WJC10195</strain>
    </source>
</reference>
<comment type="caution">
    <text evidence="2">The sequence shown here is derived from an EMBL/GenBank/DDBJ whole genome shotgun (WGS) entry which is preliminary data.</text>
</comment>
<accession>A0A9Q1G9K7</accession>
<evidence type="ECO:0000313" key="3">
    <source>
        <dbReference type="Proteomes" id="UP001152622"/>
    </source>
</evidence>
<evidence type="ECO:0000313" key="2">
    <source>
        <dbReference type="EMBL" id="KAJ8380002.1"/>
    </source>
</evidence>
<feature type="region of interest" description="Disordered" evidence="1">
    <location>
        <begin position="1"/>
        <end position="67"/>
    </location>
</feature>
<feature type="compositionally biased region" description="Basic and acidic residues" evidence="1">
    <location>
        <begin position="1"/>
        <end position="15"/>
    </location>
</feature>
<dbReference type="Proteomes" id="UP001152622">
    <property type="component" value="Chromosome 1"/>
</dbReference>